<name>A0A3M7TVR5_9BACI</name>
<dbReference type="InterPro" id="IPR029052">
    <property type="entry name" value="Metallo-depent_PP-like"/>
</dbReference>
<dbReference type="GO" id="GO:0046872">
    <property type="term" value="F:metal ion binding"/>
    <property type="evidence" value="ECO:0007669"/>
    <property type="project" value="UniProtKB-KW"/>
</dbReference>
<dbReference type="PANTHER" id="PTHR11124">
    <property type="entry name" value="VACUOLAR SORTING PROTEIN VPS29"/>
    <property type="match status" value="1"/>
</dbReference>
<dbReference type="Pfam" id="PF12850">
    <property type="entry name" value="Metallophos_2"/>
    <property type="match status" value="1"/>
</dbReference>
<sequence length="161" mass="18547">MRIVILGDTHIPKRGKELPERLIKELSGADHIIHTGDWITMEVYDKLKCFAPVDGVYGNADGESVRERFRDREILIFNNLKIGLVHGHGEKKTTEKRAIEAFDENLDCVLFGHSHIPYLRYHYKTLLFNPGSVTDKRKLPFYSFGVMTIDKDISVSHVFFT</sequence>
<evidence type="ECO:0000256" key="2">
    <source>
        <dbReference type="RuleBase" id="RU362039"/>
    </source>
</evidence>
<dbReference type="EC" id="3.1.4.-" evidence="2"/>
<proteinExistence type="inferred from homology"/>
<comment type="caution">
    <text evidence="4">The sequence shown here is derived from an EMBL/GenBank/DDBJ whole genome shotgun (WGS) entry which is preliminary data.</text>
</comment>
<evidence type="ECO:0000313" key="4">
    <source>
        <dbReference type="EMBL" id="RNA69349.1"/>
    </source>
</evidence>
<dbReference type="NCBIfam" id="TIGR00040">
    <property type="entry name" value="yfcE"/>
    <property type="match status" value="1"/>
</dbReference>
<dbReference type="AlphaFoldDB" id="A0A3M7TVR5"/>
<dbReference type="Proteomes" id="UP000278746">
    <property type="component" value="Unassembled WGS sequence"/>
</dbReference>
<dbReference type="EMBL" id="RHIB01000001">
    <property type="protein sequence ID" value="RNA69349.1"/>
    <property type="molecule type" value="Genomic_DNA"/>
</dbReference>
<comment type="cofactor">
    <cofactor evidence="2">
        <name>a divalent metal cation</name>
        <dbReference type="ChEBI" id="CHEBI:60240"/>
    </cofactor>
</comment>
<comment type="similarity">
    <text evidence="1 2">Belongs to the metallophosphoesterase superfamily. YfcE family.</text>
</comment>
<dbReference type="SUPFAM" id="SSF56300">
    <property type="entry name" value="Metallo-dependent phosphatases"/>
    <property type="match status" value="1"/>
</dbReference>
<dbReference type="Gene3D" id="3.60.21.10">
    <property type="match status" value="1"/>
</dbReference>
<evidence type="ECO:0000313" key="5">
    <source>
        <dbReference type="Proteomes" id="UP000278746"/>
    </source>
</evidence>
<organism evidence="4 5">
    <name type="scientific">Alteribacter keqinensis</name>
    <dbReference type="NCBI Taxonomy" id="2483800"/>
    <lineage>
        <taxon>Bacteria</taxon>
        <taxon>Bacillati</taxon>
        <taxon>Bacillota</taxon>
        <taxon>Bacilli</taxon>
        <taxon>Bacillales</taxon>
        <taxon>Bacillaceae</taxon>
        <taxon>Alteribacter</taxon>
    </lineage>
</organism>
<gene>
    <name evidence="4" type="ORF">EBO34_05255</name>
</gene>
<feature type="domain" description="Calcineurin-like phosphoesterase" evidence="3">
    <location>
        <begin position="1"/>
        <end position="151"/>
    </location>
</feature>
<dbReference type="InterPro" id="IPR024654">
    <property type="entry name" value="Calcineurin-like_PHP_lpxH"/>
</dbReference>
<dbReference type="OrthoDB" id="9800565at2"/>
<dbReference type="GO" id="GO:0016787">
    <property type="term" value="F:hydrolase activity"/>
    <property type="evidence" value="ECO:0007669"/>
    <property type="project" value="UniProtKB-UniRule"/>
</dbReference>
<dbReference type="RefSeq" id="WP_122896870.1">
    <property type="nucleotide sequence ID" value="NZ_RHIB01000001.1"/>
</dbReference>
<evidence type="ECO:0000259" key="3">
    <source>
        <dbReference type="Pfam" id="PF12850"/>
    </source>
</evidence>
<evidence type="ECO:0000256" key="1">
    <source>
        <dbReference type="ARBA" id="ARBA00008950"/>
    </source>
</evidence>
<protein>
    <recommendedName>
        <fullName evidence="2">Phosphoesterase</fullName>
        <ecNumber evidence="2">3.1.4.-</ecNumber>
    </recommendedName>
</protein>
<dbReference type="InterPro" id="IPR000979">
    <property type="entry name" value="Phosphodiesterase_MJ0936/Vps29"/>
</dbReference>
<accession>A0A3M7TVR5</accession>
<keyword evidence="2" id="KW-0479">Metal-binding</keyword>
<keyword evidence="5" id="KW-1185">Reference proteome</keyword>
<reference evidence="4 5" key="1">
    <citation type="submission" date="2018-10" db="EMBL/GenBank/DDBJ databases">
        <title>Bacillus Keqinensis sp. nov., a moderately halophilic bacterium isolated from a saline-alkaline lake.</title>
        <authorList>
            <person name="Wang H."/>
        </authorList>
    </citation>
    <scope>NUCLEOTIDE SEQUENCE [LARGE SCALE GENOMIC DNA]</scope>
    <source>
        <strain evidence="4 5">KQ-3</strain>
    </source>
</reference>